<keyword evidence="2" id="KW-1185">Reference proteome</keyword>
<evidence type="ECO:0000313" key="1">
    <source>
        <dbReference type="EMBL" id="KAG6402500.1"/>
    </source>
</evidence>
<proteinExistence type="predicted"/>
<gene>
    <name evidence="1" type="ORF">SASPL_134696</name>
</gene>
<protein>
    <submittedName>
        <fullName evidence="1">Uncharacterized protein</fullName>
    </submittedName>
</protein>
<dbReference type="Proteomes" id="UP000298416">
    <property type="component" value="Unassembled WGS sequence"/>
</dbReference>
<reference evidence="1" key="2">
    <citation type="submission" date="2020-08" db="EMBL/GenBank/DDBJ databases">
        <title>Plant Genome Project.</title>
        <authorList>
            <person name="Zhang R.-G."/>
        </authorList>
    </citation>
    <scope>NUCLEOTIDE SEQUENCE</scope>
    <source>
        <strain evidence="1">Huo1</strain>
        <tissue evidence="1">Leaf</tissue>
    </source>
</reference>
<name>A0A8X8WY80_SALSN</name>
<reference evidence="1" key="1">
    <citation type="submission" date="2018-01" db="EMBL/GenBank/DDBJ databases">
        <authorList>
            <person name="Mao J.F."/>
        </authorList>
    </citation>
    <scope>NUCLEOTIDE SEQUENCE</scope>
    <source>
        <strain evidence="1">Huo1</strain>
        <tissue evidence="1">Leaf</tissue>
    </source>
</reference>
<comment type="caution">
    <text evidence="1">The sequence shown here is derived from an EMBL/GenBank/DDBJ whole genome shotgun (WGS) entry which is preliminary data.</text>
</comment>
<dbReference type="EMBL" id="PNBA02000013">
    <property type="protein sequence ID" value="KAG6402500.1"/>
    <property type="molecule type" value="Genomic_DNA"/>
</dbReference>
<dbReference type="AlphaFoldDB" id="A0A8X8WY80"/>
<evidence type="ECO:0000313" key="2">
    <source>
        <dbReference type="Proteomes" id="UP000298416"/>
    </source>
</evidence>
<accession>A0A8X8WY80</accession>
<organism evidence="1">
    <name type="scientific">Salvia splendens</name>
    <name type="common">Scarlet sage</name>
    <dbReference type="NCBI Taxonomy" id="180675"/>
    <lineage>
        <taxon>Eukaryota</taxon>
        <taxon>Viridiplantae</taxon>
        <taxon>Streptophyta</taxon>
        <taxon>Embryophyta</taxon>
        <taxon>Tracheophyta</taxon>
        <taxon>Spermatophyta</taxon>
        <taxon>Magnoliopsida</taxon>
        <taxon>eudicotyledons</taxon>
        <taxon>Gunneridae</taxon>
        <taxon>Pentapetalae</taxon>
        <taxon>asterids</taxon>
        <taxon>lamiids</taxon>
        <taxon>Lamiales</taxon>
        <taxon>Lamiaceae</taxon>
        <taxon>Nepetoideae</taxon>
        <taxon>Mentheae</taxon>
        <taxon>Salviinae</taxon>
        <taxon>Salvia</taxon>
        <taxon>Salvia subgen. Calosphace</taxon>
        <taxon>core Calosphace</taxon>
    </lineage>
</organism>
<sequence length="130" mass="14391">MMFQFLINLQDFPSKVEEIILVLGRECITLHLLLFLTCWLVDSTSSLKSAVCPELLPRGANVSVGVIIDESTRIGKEQKIAMKMAAKDLGHCLNLVLHIKDLHGNLALAASAGYKDDNIQSVFGISDFRY</sequence>